<reference evidence="12 13" key="1">
    <citation type="journal article" date="2015" name="Stand. Genomic Sci.">
        <title>Genomic Encyclopedia of Bacterial and Archaeal Type Strains, Phase III: the genomes of soil and plant-associated and newly described type strains.</title>
        <authorList>
            <person name="Whitman W.B."/>
            <person name="Woyke T."/>
            <person name="Klenk H.P."/>
            <person name="Zhou Y."/>
            <person name="Lilburn T.G."/>
            <person name="Beck B.J."/>
            <person name="De Vos P."/>
            <person name="Vandamme P."/>
            <person name="Eisen J.A."/>
            <person name="Garrity G."/>
            <person name="Hugenholtz P."/>
            <person name="Kyrpides N.C."/>
        </authorList>
    </citation>
    <scope>NUCLEOTIDE SEQUENCE [LARGE SCALE GENOMIC DNA]</scope>
    <source>
        <strain evidence="12 13">CGMCC 1.10136</strain>
    </source>
</reference>
<evidence type="ECO:0000256" key="7">
    <source>
        <dbReference type="ARBA" id="ARBA00022797"/>
    </source>
</evidence>
<dbReference type="PANTHER" id="PTHR33711">
    <property type="entry name" value="DIOXYGENASE, PUTATIVE (AFU_ORTHOLOGUE AFUA_2G02910)-RELATED"/>
    <property type="match status" value="1"/>
</dbReference>
<evidence type="ECO:0000313" key="13">
    <source>
        <dbReference type="Proteomes" id="UP000316471"/>
    </source>
</evidence>
<dbReference type="GO" id="GO:0019614">
    <property type="term" value="P:catechol-containing compound catabolic process"/>
    <property type="evidence" value="ECO:0007669"/>
    <property type="project" value="InterPro"/>
</dbReference>
<dbReference type="PANTHER" id="PTHR33711:SF7">
    <property type="entry name" value="INTRADIOL RING-CLEAVAGE DIOXYGENASES DOMAIN-CONTAINING PROTEIN-RELATED"/>
    <property type="match status" value="1"/>
</dbReference>
<evidence type="ECO:0000256" key="6">
    <source>
        <dbReference type="ARBA" id="ARBA00022723"/>
    </source>
</evidence>
<dbReference type="InterPro" id="IPR012801">
    <property type="entry name" value="Cchol_dOase_prob"/>
</dbReference>
<dbReference type="PROSITE" id="PS00083">
    <property type="entry name" value="INTRADIOL_DIOXYGENAS"/>
    <property type="match status" value="1"/>
</dbReference>
<dbReference type="SUPFAM" id="SSF49482">
    <property type="entry name" value="Aromatic compound dioxygenase"/>
    <property type="match status" value="1"/>
</dbReference>
<keyword evidence="7" id="KW-0058">Aromatic hydrocarbons catabolism</keyword>
<evidence type="ECO:0000256" key="9">
    <source>
        <dbReference type="ARBA" id="ARBA00023002"/>
    </source>
</evidence>
<proteinExistence type="inferred from homology"/>
<dbReference type="InterPro" id="IPR007535">
    <property type="entry name" value="Catechol_dOase_N"/>
</dbReference>
<dbReference type="OrthoDB" id="9805815at2"/>
<organism evidence="12 13">
    <name type="scientific">Aerolutibacter ruishenii</name>
    <dbReference type="NCBI Taxonomy" id="686800"/>
    <lineage>
        <taxon>Bacteria</taxon>
        <taxon>Pseudomonadati</taxon>
        <taxon>Pseudomonadota</taxon>
        <taxon>Gammaproteobacteria</taxon>
        <taxon>Lysobacterales</taxon>
        <taxon>Lysobacteraceae</taxon>
        <taxon>Aerolutibacter</taxon>
    </lineage>
</organism>
<accession>A0A562LVU5</accession>
<dbReference type="GO" id="GO:0008199">
    <property type="term" value="F:ferric iron binding"/>
    <property type="evidence" value="ECO:0007669"/>
    <property type="project" value="InterPro"/>
</dbReference>
<dbReference type="InterPro" id="IPR050770">
    <property type="entry name" value="Intradiol_RC_Dioxygenase"/>
</dbReference>
<keyword evidence="8 12" id="KW-0223">Dioxygenase</keyword>
<sequence length="308" mass="33469">MSVNVFDTAEVQDFIKTAAGLTVAGGNPRVKQIVHRVMSDLFKTIEELDVTPDEFWSAVNYLNVVGQRGEAGLLAAGLGFEKYLDIRMDAQDAAEGIEGGTPRTIEGPLYVAGAPLSEGSARLDTDPDEGQVLIMHGTVRGRDGSPLAGAIVEVWHANSKGMYSYFDSTQSAYNLRRSIRTDANGRYEFRSLVPTGYGCPPDGPTQGLMDLLGRHGRRPAHIHFFVTGDGYRKLTTQINIDGDEYLHDDFAFATRDDLIPTVVQRDDAASQQARGLDAPFAEIAFDFTLTPLAGEADTQVVERVRAAA</sequence>
<dbReference type="UniPathway" id="UPA00157">
    <property type="reaction ID" value="UER00258"/>
</dbReference>
<evidence type="ECO:0000313" key="12">
    <source>
        <dbReference type="EMBL" id="TWI11638.1"/>
    </source>
</evidence>
<feature type="domain" description="Intradiol ring-cleavage dioxygenases" evidence="11">
    <location>
        <begin position="135"/>
        <end position="163"/>
    </location>
</feature>
<evidence type="ECO:0000256" key="10">
    <source>
        <dbReference type="ARBA" id="ARBA00023004"/>
    </source>
</evidence>
<dbReference type="NCBIfam" id="TIGR02439">
    <property type="entry name" value="catechol_proteo"/>
    <property type="match status" value="1"/>
</dbReference>
<dbReference type="InterPro" id="IPR000627">
    <property type="entry name" value="Intradiol_dOase_C"/>
</dbReference>
<dbReference type="Gene3D" id="2.60.130.10">
    <property type="entry name" value="Aromatic compound dioxygenase"/>
    <property type="match status" value="1"/>
</dbReference>
<evidence type="ECO:0000256" key="1">
    <source>
        <dbReference type="ARBA" id="ARBA00001312"/>
    </source>
</evidence>
<evidence type="ECO:0000256" key="8">
    <source>
        <dbReference type="ARBA" id="ARBA00022964"/>
    </source>
</evidence>
<name>A0A562LVU5_9GAMM</name>
<protein>
    <recommendedName>
        <fullName evidence="5">catechol 1,2-dioxygenase</fullName>
        <ecNumber evidence="5">1.13.11.1</ecNumber>
    </recommendedName>
</protein>
<dbReference type="GO" id="GO:0018576">
    <property type="term" value="F:catechol 1,2-dioxygenase activity"/>
    <property type="evidence" value="ECO:0007669"/>
    <property type="project" value="UniProtKB-EC"/>
</dbReference>
<evidence type="ECO:0000256" key="3">
    <source>
        <dbReference type="ARBA" id="ARBA00004957"/>
    </source>
</evidence>
<keyword evidence="9" id="KW-0560">Oxidoreductase</keyword>
<evidence type="ECO:0000256" key="5">
    <source>
        <dbReference type="ARBA" id="ARBA00013118"/>
    </source>
</evidence>
<comment type="similarity">
    <text evidence="4">Belongs to the intradiol ring-cleavage dioxygenase family.</text>
</comment>
<keyword evidence="6" id="KW-0479">Metal-binding</keyword>
<dbReference type="EMBL" id="VLKP01000005">
    <property type="protein sequence ID" value="TWI11638.1"/>
    <property type="molecule type" value="Genomic_DNA"/>
</dbReference>
<gene>
    <name evidence="12" type="ORF">IP93_01540</name>
</gene>
<dbReference type="Pfam" id="PF00775">
    <property type="entry name" value="Dioxygenase_C"/>
    <property type="match status" value="1"/>
</dbReference>
<dbReference type="Proteomes" id="UP000316471">
    <property type="component" value="Unassembled WGS sequence"/>
</dbReference>
<keyword evidence="10" id="KW-0408">Iron</keyword>
<comment type="caution">
    <text evidence="12">The sequence shown here is derived from an EMBL/GenBank/DDBJ whole genome shotgun (WGS) entry which is preliminary data.</text>
</comment>
<keyword evidence="13" id="KW-1185">Reference proteome</keyword>
<dbReference type="InterPro" id="IPR015889">
    <property type="entry name" value="Intradiol_dOase_core"/>
</dbReference>
<comment type="catalytic activity">
    <reaction evidence="1">
        <text>catechol + O2 = cis,cis-muconate + 2 H(+)</text>
        <dbReference type="Rhea" id="RHEA:23852"/>
        <dbReference type="ChEBI" id="CHEBI:15378"/>
        <dbReference type="ChEBI" id="CHEBI:15379"/>
        <dbReference type="ChEBI" id="CHEBI:18135"/>
        <dbReference type="ChEBI" id="CHEBI:32379"/>
        <dbReference type="EC" id="1.13.11.1"/>
    </reaction>
</comment>
<dbReference type="CDD" id="cd03460">
    <property type="entry name" value="1_2-CTD"/>
    <property type="match status" value="1"/>
</dbReference>
<dbReference type="EC" id="1.13.11.1" evidence="5"/>
<comment type="cofactor">
    <cofactor evidence="2">
        <name>Fe(3+)</name>
        <dbReference type="ChEBI" id="CHEBI:29034"/>
    </cofactor>
</comment>
<comment type="pathway">
    <text evidence="3">Aromatic compound metabolism; beta-ketoadipate pathway; 5-oxo-4,5-dihydro-2-furylacetate from catechol: step 1/3.</text>
</comment>
<dbReference type="GO" id="GO:0042952">
    <property type="term" value="P:beta-ketoadipate pathway"/>
    <property type="evidence" value="ECO:0007669"/>
    <property type="project" value="UniProtKB-UniPathway"/>
</dbReference>
<dbReference type="RefSeq" id="WP_144814061.1">
    <property type="nucleotide sequence ID" value="NZ_VLKP01000005.1"/>
</dbReference>
<evidence type="ECO:0000256" key="4">
    <source>
        <dbReference type="ARBA" id="ARBA00007825"/>
    </source>
</evidence>
<dbReference type="AlphaFoldDB" id="A0A562LVU5"/>
<dbReference type="Pfam" id="PF04444">
    <property type="entry name" value="Dioxygenase_N"/>
    <property type="match status" value="1"/>
</dbReference>
<evidence type="ECO:0000256" key="2">
    <source>
        <dbReference type="ARBA" id="ARBA00001965"/>
    </source>
</evidence>
<evidence type="ECO:0000259" key="11">
    <source>
        <dbReference type="PROSITE" id="PS00083"/>
    </source>
</evidence>